<evidence type="ECO:0000256" key="5">
    <source>
        <dbReference type="SAM" id="Phobius"/>
    </source>
</evidence>
<gene>
    <name evidence="7" type="ORF">SAMN05878503_10471</name>
</gene>
<dbReference type="GO" id="GO:0016020">
    <property type="term" value="C:membrane"/>
    <property type="evidence" value="ECO:0007669"/>
    <property type="project" value="UniProtKB-SubCell"/>
</dbReference>
<evidence type="ECO:0000259" key="6">
    <source>
        <dbReference type="Pfam" id="PF07298"/>
    </source>
</evidence>
<evidence type="ECO:0000256" key="3">
    <source>
        <dbReference type="ARBA" id="ARBA00022989"/>
    </source>
</evidence>
<keyword evidence="2 5" id="KW-0812">Transmembrane</keyword>
<dbReference type="InterPro" id="IPR009915">
    <property type="entry name" value="NnrU_dom"/>
</dbReference>
<reference evidence="8" key="1">
    <citation type="submission" date="2017-08" db="EMBL/GenBank/DDBJ databases">
        <authorList>
            <person name="Varghese N."/>
            <person name="Submissions S."/>
        </authorList>
    </citation>
    <scope>NUCLEOTIDE SEQUENCE [LARGE SCALE GENOMIC DNA]</scope>
    <source>
        <strain evidence="8">JA234</strain>
    </source>
</reference>
<dbReference type="RefSeq" id="WP_097029891.1">
    <property type="nucleotide sequence ID" value="NZ_OAOQ01000004.1"/>
</dbReference>
<keyword evidence="8" id="KW-1185">Reference proteome</keyword>
<sequence>MLLLILGVALWSAAHLFKRVAPGLRQPLGIAGKGIAALLLVGSLVMMVMGYRQADFISVYVPPAGMGHANNLLMLFALIVFGASMSKGWLWTKIRHPMLYGFALWAFAHLLVNGDVASLILFGGLGAWAVAEVVLINKQTTWDRPLSGGPKRDLGLIGVVLVMYGLIALVHYWLGHNPFAGTYA</sequence>
<dbReference type="Pfam" id="PF07298">
    <property type="entry name" value="NnrU"/>
    <property type="match status" value="1"/>
</dbReference>
<dbReference type="AlphaFoldDB" id="A0A285CPP6"/>
<feature type="transmembrane region" description="Helical" evidence="5">
    <location>
        <begin position="30"/>
        <end position="51"/>
    </location>
</feature>
<evidence type="ECO:0000256" key="4">
    <source>
        <dbReference type="ARBA" id="ARBA00023136"/>
    </source>
</evidence>
<keyword evidence="3 5" id="KW-1133">Transmembrane helix</keyword>
<protein>
    <submittedName>
        <fullName evidence="7">NnrU protein</fullName>
    </submittedName>
</protein>
<evidence type="ECO:0000256" key="1">
    <source>
        <dbReference type="ARBA" id="ARBA00004141"/>
    </source>
</evidence>
<feature type="transmembrane region" description="Helical" evidence="5">
    <location>
        <begin position="102"/>
        <end position="135"/>
    </location>
</feature>
<evidence type="ECO:0000313" key="7">
    <source>
        <dbReference type="EMBL" id="SNX69501.1"/>
    </source>
</evidence>
<name>A0A285CPP6_9RHOB</name>
<feature type="transmembrane region" description="Helical" evidence="5">
    <location>
        <begin position="156"/>
        <end position="174"/>
    </location>
</feature>
<organism evidence="7 8">
    <name type="scientific">Cereibacter ovatus</name>
    <dbReference type="NCBI Taxonomy" id="439529"/>
    <lineage>
        <taxon>Bacteria</taxon>
        <taxon>Pseudomonadati</taxon>
        <taxon>Pseudomonadota</taxon>
        <taxon>Alphaproteobacteria</taxon>
        <taxon>Rhodobacterales</taxon>
        <taxon>Paracoccaceae</taxon>
        <taxon>Cereibacter</taxon>
    </lineage>
</organism>
<feature type="domain" description="NnrU" evidence="6">
    <location>
        <begin position="3"/>
        <end position="175"/>
    </location>
</feature>
<evidence type="ECO:0000256" key="2">
    <source>
        <dbReference type="ARBA" id="ARBA00022692"/>
    </source>
</evidence>
<accession>A0A285CPP6</accession>
<dbReference type="OrthoDB" id="5293641at2"/>
<feature type="transmembrane region" description="Helical" evidence="5">
    <location>
        <begin position="72"/>
        <end position="90"/>
    </location>
</feature>
<evidence type="ECO:0000313" key="8">
    <source>
        <dbReference type="Proteomes" id="UP000219467"/>
    </source>
</evidence>
<dbReference type="Proteomes" id="UP000219467">
    <property type="component" value="Unassembled WGS sequence"/>
</dbReference>
<comment type="subcellular location">
    <subcellularLocation>
        <location evidence="1">Membrane</location>
        <topology evidence="1">Multi-pass membrane protein</topology>
    </subcellularLocation>
</comment>
<dbReference type="EMBL" id="OAOQ01000004">
    <property type="protein sequence ID" value="SNX69501.1"/>
    <property type="molecule type" value="Genomic_DNA"/>
</dbReference>
<proteinExistence type="predicted"/>
<keyword evidence="4 5" id="KW-0472">Membrane</keyword>